<keyword evidence="4" id="KW-1185">Reference proteome</keyword>
<feature type="region of interest" description="Disordered" evidence="1">
    <location>
        <begin position="1"/>
        <end position="57"/>
    </location>
</feature>
<feature type="transmembrane region" description="Helical" evidence="2">
    <location>
        <begin position="118"/>
        <end position="138"/>
    </location>
</feature>
<evidence type="ECO:0000256" key="1">
    <source>
        <dbReference type="SAM" id="MobiDB-lite"/>
    </source>
</evidence>
<evidence type="ECO:0000256" key="2">
    <source>
        <dbReference type="SAM" id="Phobius"/>
    </source>
</evidence>
<keyword evidence="2" id="KW-0812">Transmembrane</keyword>
<dbReference type="EMBL" id="JYFN01000004">
    <property type="protein sequence ID" value="KJE24905.1"/>
    <property type="molecule type" value="Genomic_DNA"/>
</dbReference>
<dbReference type="PATRIC" id="fig|1502723.3.peg.3491"/>
<dbReference type="Proteomes" id="UP000032545">
    <property type="component" value="Unassembled WGS sequence"/>
</dbReference>
<keyword evidence="2" id="KW-1133">Transmembrane helix</keyword>
<comment type="caution">
    <text evidence="3">The sequence shown here is derived from an EMBL/GenBank/DDBJ whole genome shotgun (WGS) entry which is preliminary data.</text>
</comment>
<sequence>MEPGRSPDGADRTPDGGPKGPVRSGYHPADLPARTGRKKGRTHIGPGHPPSVFAGSLAAGTRRIPLPAGGGMRGTGVDVASETGHHKANTGSWLAVLLLIAGFVIGSFALIFASVPLWIVTAVLLVGGGIVALASRIMEQAY</sequence>
<keyword evidence="2" id="KW-0472">Membrane</keyword>
<protein>
    <submittedName>
        <fullName evidence="3">Uncharacterized protein</fullName>
    </submittedName>
</protein>
<evidence type="ECO:0000313" key="4">
    <source>
        <dbReference type="Proteomes" id="UP000032545"/>
    </source>
</evidence>
<reference evidence="4" key="1">
    <citation type="submission" date="2015-02" db="EMBL/GenBank/DDBJ databases">
        <title>Draft Genome of Frankia sp. CpI1-S.</title>
        <authorList>
            <person name="Oshone R.T."/>
            <person name="Ngom M."/>
            <person name="Ghodhbane-Gtari F."/>
            <person name="Gtari M."/>
            <person name="Morris K."/>
            <person name="Thomas K."/>
            <person name="Sen A."/>
            <person name="Tisa L.S."/>
        </authorList>
    </citation>
    <scope>NUCLEOTIDE SEQUENCE [LARGE SCALE GENOMIC DNA]</scope>
    <source>
        <strain evidence="4">CpI1-S</strain>
    </source>
</reference>
<dbReference type="AlphaFoldDB" id="A0A0D8BLC9"/>
<organism evidence="3 4">
    <name type="scientific">Frankia torreyi</name>
    <dbReference type="NCBI Taxonomy" id="1856"/>
    <lineage>
        <taxon>Bacteria</taxon>
        <taxon>Bacillati</taxon>
        <taxon>Actinomycetota</taxon>
        <taxon>Actinomycetes</taxon>
        <taxon>Frankiales</taxon>
        <taxon>Frankiaceae</taxon>
        <taxon>Frankia</taxon>
    </lineage>
</organism>
<gene>
    <name evidence="3" type="ORF">FF36_00914</name>
</gene>
<reference evidence="3 4" key="2">
    <citation type="journal article" date="2016" name="Genome Announc.">
        <title>Permanent Draft Genome Sequences for Two Variants of Frankia sp. Strain CpI1, the First Frankia Strain Isolated from Root Nodules of Comptonia peregrina.</title>
        <authorList>
            <person name="Oshone R."/>
            <person name="Hurst S.G.IV."/>
            <person name="Abebe-Akele F."/>
            <person name="Simpson S."/>
            <person name="Morris K."/>
            <person name="Thomas W.K."/>
            <person name="Tisa L.S."/>
        </authorList>
    </citation>
    <scope>NUCLEOTIDE SEQUENCE [LARGE SCALE GENOMIC DNA]</scope>
    <source>
        <strain evidence="4">CpI1-S</strain>
    </source>
</reference>
<proteinExistence type="predicted"/>
<accession>A0A0D8BLC9</accession>
<feature type="transmembrane region" description="Helical" evidence="2">
    <location>
        <begin position="93"/>
        <end position="112"/>
    </location>
</feature>
<name>A0A0D8BLC9_9ACTN</name>
<evidence type="ECO:0000313" key="3">
    <source>
        <dbReference type="EMBL" id="KJE24905.1"/>
    </source>
</evidence>